<accession>A0ABQ4RS09</accession>
<evidence type="ECO:0000256" key="1">
    <source>
        <dbReference type="ARBA" id="ARBA00022729"/>
    </source>
</evidence>
<dbReference type="InterPro" id="IPR024370">
    <property type="entry name" value="PBP_domain"/>
</dbReference>
<name>A0ABQ4RS09_9HYPH</name>
<reference evidence="3" key="2">
    <citation type="submission" date="2021-08" db="EMBL/GenBank/DDBJ databases">
        <authorList>
            <person name="Tani A."/>
            <person name="Ola A."/>
            <person name="Ogura Y."/>
            <person name="Katsura K."/>
            <person name="Hayashi T."/>
        </authorList>
    </citation>
    <scope>NUCLEOTIDE SEQUENCE</scope>
    <source>
        <strain evidence="3">DSM 19015</strain>
    </source>
</reference>
<sequence length="275" mass="28795">MLRKNLAIVLSTSVLAVGILPVAADEIKVGGTGAAFALMQRLAEAFSAAHPGDTVEVVPGLGSSGGIAAVAEGALHLSVSSRMLKPEEKAKGISSAPFLDTPYIFVTSHAKPQALAKADVVAIYDGRLTAWPDGKEIKPVLRPKSESATLFLLAKFDGMGLAMDKLRQRPDVPVAATDQDNLEAAEKIPNSFAGMTLLQFTTEKPKLRTVSLDGMQASTEGNSSPGYPLSIQLFSVAKEKPDRATARFVSFLRTDEAARIIATSGATSSGKSGSQ</sequence>
<dbReference type="InterPro" id="IPR050811">
    <property type="entry name" value="Phosphate_ABC_transporter"/>
</dbReference>
<organism evidence="3 4">
    <name type="scientific">Methylobacterium iners</name>
    <dbReference type="NCBI Taxonomy" id="418707"/>
    <lineage>
        <taxon>Bacteria</taxon>
        <taxon>Pseudomonadati</taxon>
        <taxon>Pseudomonadota</taxon>
        <taxon>Alphaproteobacteria</taxon>
        <taxon>Hyphomicrobiales</taxon>
        <taxon>Methylobacteriaceae</taxon>
        <taxon>Methylobacterium</taxon>
    </lineage>
</organism>
<evidence type="ECO:0000313" key="3">
    <source>
        <dbReference type="EMBL" id="GJD92989.1"/>
    </source>
</evidence>
<dbReference type="Gene3D" id="3.40.190.10">
    <property type="entry name" value="Periplasmic binding protein-like II"/>
    <property type="match status" value="2"/>
</dbReference>
<dbReference type="Proteomes" id="UP001055125">
    <property type="component" value="Unassembled WGS sequence"/>
</dbReference>
<proteinExistence type="predicted"/>
<dbReference type="PANTHER" id="PTHR30570:SF1">
    <property type="entry name" value="PHOSPHATE-BINDING PROTEIN PSTS"/>
    <property type="match status" value="1"/>
</dbReference>
<gene>
    <name evidence="3" type="ORF">OCOJLMKI_0175</name>
</gene>
<keyword evidence="4" id="KW-1185">Reference proteome</keyword>
<reference evidence="3" key="1">
    <citation type="journal article" date="2021" name="Front. Microbiol.">
        <title>Comprehensive Comparative Genomics and Phenotyping of Methylobacterium Species.</title>
        <authorList>
            <person name="Alessa O."/>
            <person name="Ogura Y."/>
            <person name="Fujitani Y."/>
            <person name="Takami H."/>
            <person name="Hayashi T."/>
            <person name="Sahin N."/>
            <person name="Tani A."/>
        </authorList>
    </citation>
    <scope>NUCLEOTIDE SEQUENCE</scope>
    <source>
        <strain evidence="3">DSM 19015</strain>
    </source>
</reference>
<dbReference type="EMBL" id="BPQP01000003">
    <property type="protein sequence ID" value="GJD92989.1"/>
    <property type="molecule type" value="Genomic_DNA"/>
</dbReference>
<keyword evidence="1" id="KW-0732">Signal</keyword>
<dbReference type="RefSeq" id="WP_238242160.1">
    <property type="nucleotide sequence ID" value="NZ_BPQP01000003.1"/>
</dbReference>
<evidence type="ECO:0000259" key="2">
    <source>
        <dbReference type="Pfam" id="PF12849"/>
    </source>
</evidence>
<dbReference type="PANTHER" id="PTHR30570">
    <property type="entry name" value="PERIPLASMIC PHOSPHATE BINDING COMPONENT OF PHOSPHATE ABC TRANSPORTER"/>
    <property type="match status" value="1"/>
</dbReference>
<protein>
    <recommendedName>
        <fullName evidence="2">PBP domain-containing protein</fullName>
    </recommendedName>
</protein>
<dbReference type="SUPFAM" id="SSF53850">
    <property type="entry name" value="Periplasmic binding protein-like II"/>
    <property type="match status" value="1"/>
</dbReference>
<comment type="caution">
    <text evidence="3">The sequence shown here is derived from an EMBL/GenBank/DDBJ whole genome shotgun (WGS) entry which is preliminary data.</text>
</comment>
<dbReference type="Pfam" id="PF12849">
    <property type="entry name" value="PBP_like_2"/>
    <property type="match status" value="1"/>
</dbReference>
<evidence type="ECO:0000313" key="4">
    <source>
        <dbReference type="Proteomes" id="UP001055125"/>
    </source>
</evidence>
<feature type="domain" description="PBP" evidence="2">
    <location>
        <begin position="24"/>
        <end position="255"/>
    </location>
</feature>